<accession>A0A7W5FTL7</accession>
<proteinExistence type="predicted"/>
<keyword evidence="4" id="KW-0472">Membrane</keyword>
<keyword evidence="2 7" id="KW-0418">Kinase</keyword>
<gene>
    <name evidence="7" type="ORF">FHS03_001837</name>
</gene>
<feature type="transmembrane region" description="Helical" evidence="4">
    <location>
        <begin position="83"/>
        <end position="102"/>
    </location>
</feature>
<keyword evidence="8" id="KW-1185">Reference proteome</keyword>
<evidence type="ECO:0000256" key="4">
    <source>
        <dbReference type="SAM" id="Phobius"/>
    </source>
</evidence>
<evidence type="ECO:0000256" key="3">
    <source>
        <dbReference type="ARBA" id="ARBA00023012"/>
    </source>
</evidence>
<evidence type="ECO:0000256" key="1">
    <source>
        <dbReference type="ARBA" id="ARBA00022679"/>
    </source>
</evidence>
<dbReference type="InterPro" id="IPR036890">
    <property type="entry name" value="HATPase_C_sf"/>
</dbReference>
<evidence type="ECO:0000256" key="2">
    <source>
        <dbReference type="ARBA" id="ARBA00022777"/>
    </source>
</evidence>
<name>A0A7W5FTL7_9BURK</name>
<feature type="transmembrane region" description="Helical" evidence="4">
    <location>
        <begin position="117"/>
        <end position="140"/>
    </location>
</feature>
<dbReference type="EMBL" id="JACHXD010000004">
    <property type="protein sequence ID" value="MBB3118792.1"/>
    <property type="molecule type" value="Genomic_DNA"/>
</dbReference>
<dbReference type="Proteomes" id="UP000541535">
    <property type="component" value="Unassembled WGS sequence"/>
</dbReference>
<dbReference type="Gene3D" id="3.30.565.10">
    <property type="entry name" value="Histidine kinase-like ATPase, C-terminal domain"/>
    <property type="match status" value="1"/>
</dbReference>
<evidence type="ECO:0000259" key="5">
    <source>
        <dbReference type="Pfam" id="PF02518"/>
    </source>
</evidence>
<feature type="domain" description="Signal transduction histidine kinase subgroup 3 dimerisation and phosphoacceptor" evidence="6">
    <location>
        <begin position="238"/>
        <end position="300"/>
    </location>
</feature>
<dbReference type="GO" id="GO:0046983">
    <property type="term" value="F:protein dimerization activity"/>
    <property type="evidence" value="ECO:0007669"/>
    <property type="project" value="InterPro"/>
</dbReference>
<keyword evidence="4" id="KW-1133">Transmembrane helix</keyword>
<organism evidence="7 8">
    <name type="scientific">Pseudoduganella violacea</name>
    <dbReference type="NCBI Taxonomy" id="1715466"/>
    <lineage>
        <taxon>Bacteria</taxon>
        <taxon>Pseudomonadati</taxon>
        <taxon>Pseudomonadota</taxon>
        <taxon>Betaproteobacteria</taxon>
        <taxon>Burkholderiales</taxon>
        <taxon>Oxalobacteraceae</taxon>
        <taxon>Telluria group</taxon>
        <taxon>Pseudoduganella</taxon>
    </lineage>
</organism>
<dbReference type="CDD" id="cd16917">
    <property type="entry name" value="HATPase_UhpB-NarQ-NarX-like"/>
    <property type="match status" value="1"/>
</dbReference>
<feature type="transmembrane region" description="Helical" evidence="4">
    <location>
        <begin position="53"/>
        <end position="71"/>
    </location>
</feature>
<reference evidence="7 8" key="1">
    <citation type="submission" date="2020-08" db="EMBL/GenBank/DDBJ databases">
        <title>Genomic Encyclopedia of Type Strains, Phase III (KMG-III): the genomes of soil and plant-associated and newly described type strains.</title>
        <authorList>
            <person name="Whitman W."/>
        </authorList>
    </citation>
    <scope>NUCLEOTIDE SEQUENCE [LARGE SCALE GENOMIC DNA]</scope>
    <source>
        <strain evidence="7 8">CECT 8897</strain>
    </source>
</reference>
<feature type="transmembrane region" description="Helical" evidence="4">
    <location>
        <begin position="152"/>
        <end position="171"/>
    </location>
</feature>
<protein>
    <submittedName>
        <fullName evidence="7">Signal transduction histidine kinase</fullName>
    </submittedName>
</protein>
<sequence length="428" mass="45331">MTAIPIAIPAKPALPTIRRYRATGLLTAAVFAALELGAALAGGAQWTEMINPPGLLACYLATFLTPAPSLLRAGSDRVELSFQLFLALKALLVIVIIGLMWWRTRPALKCAPILKHLALAAQLLAALALNSLAFHLLVAVQLGALLPLRRALACLAIQILLGVGVDMLMLASASQELGDGRFLTLMAIFSTERCLLMLGFALAWLARQELQGRMQLAASHAQLRATQSLLGDTVRASERMRIARNLHDAVGHHLTALNLHLDLASRQSGDKPATALATARELSHSLLAEVRGIVSAERQEQDIHLRQALQLLCAGIPAPAIELSMDAQADACSPAAAHTLLCCVQEAVTNAVRHAGASRLSIEIRGKGDVLLVHIADNGNGSGDAPEGNGLRGMRERLAAHGGVLRTGSAALQGFWLELSLPMKGVQA</sequence>
<dbReference type="AlphaFoldDB" id="A0A7W5FTL7"/>
<feature type="domain" description="Histidine kinase/HSP90-like ATPase" evidence="5">
    <location>
        <begin position="343"/>
        <end position="424"/>
    </location>
</feature>
<dbReference type="Gene3D" id="1.20.5.1930">
    <property type="match status" value="1"/>
</dbReference>
<dbReference type="InterPro" id="IPR011712">
    <property type="entry name" value="Sig_transdc_His_kin_sub3_dim/P"/>
</dbReference>
<evidence type="ECO:0000313" key="7">
    <source>
        <dbReference type="EMBL" id="MBB3118792.1"/>
    </source>
</evidence>
<dbReference type="SUPFAM" id="SSF55874">
    <property type="entry name" value="ATPase domain of HSP90 chaperone/DNA topoisomerase II/histidine kinase"/>
    <property type="match status" value="1"/>
</dbReference>
<comment type="caution">
    <text evidence="7">The sequence shown here is derived from an EMBL/GenBank/DDBJ whole genome shotgun (WGS) entry which is preliminary data.</text>
</comment>
<dbReference type="RefSeq" id="WP_183440683.1">
    <property type="nucleotide sequence ID" value="NZ_JACHXD010000004.1"/>
</dbReference>
<dbReference type="PANTHER" id="PTHR24421:SF59">
    <property type="entry name" value="OXYGEN SENSOR HISTIDINE KINASE NREB"/>
    <property type="match status" value="1"/>
</dbReference>
<dbReference type="Pfam" id="PF07730">
    <property type="entry name" value="HisKA_3"/>
    <property type="match status" value="1"/>
</dbReference>
<evidence type="ECO:0000259" key="6">
    <source>
        <dbReference type="Pfam" id="PF07730"/>
    </source>
</evidence>
<evidence type="ECO:0000313" key="8">
    <source>
        <dbReference type="Proteomes" id="UP000541535"/>
    </source>
</evidence>
<dbReference type="GO" id="GO:0016020">
    <property type="term" value="C:membrane"/>
    <property type="evidence" value="ECO:0007669"/>
    <property type="project" value="InterPro"/>
</dbReference>
<dbReference type="InterPro" id="IPR050482">
    <property type="entry name" value="Sensor_HK_TwoCompSys"/>
</dbReference>
<dbReference type="InterPro" id="IPR003594">
    <property type="entry name" value="HATPase_dom"/>
</dbReference>
<keyword evidence="4" id="KW-0812">Transmembrane</keyword>
<dbReference type="Pfam" id="PF02518">
    <property type="entry name" value="HATPase_c"/>
    <property type="match status" value="1"/>
</dbReference>
<keyword evidence="3" id="KW-0902">Two-component regulatory system</keyword>
<keyword evidence="1" id="KW-0808">Transferase</keyword>
<feature type="transmembrane region" description="Helical" evidence="4">
    <location>
        <begin position="183"/>
        <end position="206"/>
    </location>
</feature>
<dbReference type="GO" id="GO:0000155">
    <property type="term" value="F:phosphorelay sensor kinase activity"/>
    <property type="evidence" value="ECO:0007669"/>
    <property type="project" value="InterPro"/>
</dbReference>
<dbReference type="PANTHER" id="PTHR24421">
    <property type="entry name" value="NITRATE/NITRITE SENSOR PROTEIN NARX-RELATED"/>
    <property type="match status" value="1"/>
</dbReference>